<evidence type="ECO:0000256" key="1">
    <source>
        <dbReference type="ARBA" id="ARBA00012528"/>
    </source>
</evidence>
<sequence length="408" mass="43654">MPPGGISIPSPHGMPAQLSALQVLTLGSPSIAALFALCFLVLSRHNARARHLRVLALSFLSFAAASLVQILGLPPDAGWNAVISAALYAGCVILMAEGLLGRAGLAQGAGTKLVALVAIVGAVHYFYYVSNDIVARIYVLNFGCATVLLAAAARLGALRRGKPVDRVLFWLFLAFALSFFPRTWLTLGQVHTGMGARAFGSSSFWVALHLTLVLFGIALAVVLILAAAIDRIDDLHRERNEDHLTGMLNRRGFHECAARLGKRQGGMPVSLIACDVDHFKRINDAYGHAAGDHVLKRTAASIGRALRAGDAGGRVGGEEFLILLPETSVDEAYGIAQRLRAAIEAERFEGPLEGLRVTASFGVAQMAPGESMDELVIRVDALLYDAKRRGRNRVEAAGRLVQAVHRFQ</sequence>
<dbReference type="InterPro" id="IPR029787">
    <property type="entry name" value="Nucleotide_cyclase"/>
</dbReference>
<dbReference type="PROSITE" id="PS50887">
    <property type="entry name" value="GGDEF"/>
    <property type="match status" value="1"/>
</dbReference>
<keyword evidence="3" id="KW-0472">Membrane</keyword>
<feature type="transmembrane region" description="Helical" evidence="3">
    <location>
        <begin position="20"/>
        <end position="42"/>
    </location>
</feature>
<dbReference type="PANTHER" id="PTHR45138">
    <property type="entry name" value="REGULATORY COMPONENTS OF SENSORY TRANSDUCTION SYSTEM"/>
    <property type="match status" value="1"/>
</dbReference>
<feature type="domain" description="GGDEF" evidence="4">
    <location>
        <begin position="267"/>
        <end position="399"/>
    </location>
</feature>
<evidence type="ECO:0000259" key="4">
    <source>
        <dbReference type="PROSITE" id="PS50887"/>
    </source>
</evidence>
<dbReference type="Gene3D" id="3.30.70.270">
    <property type="match status" value="1"/>
</dbReference>
<feature type="transmembrane region" description="Helical" evidence="3">
    <location>
        <begin position="54"/>
        <end position="73"/>
    </location>
</feature>
<proteinExistence type="predicted"/>
<dbReference type="Proteomes" id="UP001501706">
    <property type="component" value="Unassembled WGS sequence"/>
</dbReference>
<dbReference type="CDD" id="cd01949">
    <property type="entry name" value="GGDEF"/>
    <property type="match status" value="1"/>
</dbReference>
<dbReference type="NCBIfam" id="TIGR00254">
    <property type="entry name" value="GGDEF"/>
    <property type="match status" value="1"/>
</dbReference>
<keyword evidence="3" id="KW-1133">Transmembrane helix</keyword>
<name>A0ABN1BHB9_9BURK</name>
<dbReference type="InterPro" id="IPR000160">
    <property type="entry name" value="GGDEF_dom"/>
</dbReference>
<dbReference type="EC" id="2.7.7.65" evidence="1"/>
<evidence type="ECO:0000313" key="6">
    <source>
        <dbReference type="Proteomes" id="UP001501706"/>
    </source>
</evidence>
<dbReference type="PANTHER" id="PTHR45138:SF9">
    <property type="entry name" value="DIGUANYLATE CYCLASE DGCM-RELATED"/>
    <property type="match status" value="1"/>
</dbReference>
<feature type="transmembrane region" description="Helical" evidence="3">
    <location>
        <begin position="135"/>
        <end position="155"/>
    </location>
</feature>
<keyword evidence="6" id="KW-1185">Reference proteome</keyword>
<evidence type="ECO:0000256" key="2">
    <source>
        <dbReference type="ARBA" id="ARBA00034247"/>
    </source>
</evidence>
<dbReference type="SUPFAM" id="SSF55073">
    <property type="entry name" value="Nucleotide cyclase"/>
    <property type="match status" value="1"/>
</dbReference>
<feature type="transmembrane region" description="Helical" evidence="3">
    <location>
        <begin position="167"/>
        <end position="184"/>
    </location>
</feature>
<dbReference type="SMART" id="SM00267">
    <property type="entry name" value="GGDEF"/>
    <property type="match status" value="1"/>
</dbReference>
<comment type="caution">
    <text evidence="5">The sequence shown here is derived from an EMBL/GenBank/DDBJ whole genome shotgun (WGS) entry which is preliminary data.</text>
</comment>
<protein>
    <recommendedName>
        <fullName evidence="1">diguanylate cyclase</fullName>
        <ecNumber evidence="1">2.7.7.65</ecNumber>
    </recommendedName>
</protein>
<dbReference type="EMBL" id="BAAAEN010000003">
    <property type="protein sequence ID" value="GAA0497865.1"/>
    <property type="molecule type" value="Genomic_DNA"/>
</dbReference>
<evidence type="ECO:0000256" key="3">
    <source>
        <dbReference type="SAM" id="Phobius"/>
    </source>
</evidence>
<feature type="transmembrane region" description="Helical" evidence="3">
    <location>
        <begin position="204"/>
        <end position="229"/>
    </location>
</feature>
<dbReference type="InterPro" id="IPR043128">
    <property type="entry name" value="Rev_trsase/Diguanyl_cyclase"/>
</dbReference>
<feature type="transmembrane region" description="Helical" evidence="3">
    <location>
        <begin position="113"/>
        <end position="129"/>
    </location>
</feature>
<reference evidence="6" key="1">
    <citation type="journal article" date="2019" name="Int. J. Syst. Evol. Microbiol.">
        <title>The Global Catalogue of Microorganisms (GCM) 10K type strain sequencing project: providing services to taxonomists for standard genome sequencing and annotation.</title>
        <authorList>
            <consortium name="The Broad Institute Genomics Platform"/>
            <consortium name="The Broad Institute Genome Sequencing Center for Infectious Disease"/>
            <person name="Wu L."/>
            <person name="Ma J."/>
        </authorList>
    </citation>
    <scope>NUCLEOTIDE SEQUENCE [LARGE SCALE GENOMIC DNA]</scope>
    <source>
        <strain evidence="6">JCM 14330</strain>
    </source>
</reference>
<dbReference type="Pfam" id="PF00990">
    <property type="entry name" value="GGDEF"/>
    <property type="match status" value="1"/>
</dbReference>
<keyword evidence="3" id="KW-0812">Transmembrane</keyword>
<dbReference type="InterPro" id="IPR050469">
    <property type="entry name" value="Diguanylate_Cyclase"/>
</dbReference>
<evidence type="ECO:0000313" key="5">
    <source>
        <dbReference type="EMBL" id="GAA0497865.1"/>
    </source>
</evidence>
<gene>
    <name evidence="5" type="ORF">GCM10009097_12690</name>
</gene>
<accession>A0ABN1BHB9</accession>
<organism evidence="5 6">
    <name type="scientific">Pigmentiphaga daeguensis</name>
    <dbReference type="NCBI Taxonomy" id="414049"/>
    <lineage>
        <taxon>Bacteria</taxon>
        <taxon>Pseudomonadati</taxon>
        <taxon>Pseudomonadota</taxon>
        <taxon>Betaproteobacteria</taxon>
        <taxon>Burkholderiales</taxon>
        <taxon>Alcaligenaceae</taxon>
        <taxon>Pigmentiphaga</taxon>
    </lineage>
</organism>
<feature type="transmembrane region" description="Helical" evidence="3">
    <location>
        <begin position="79"/>
        <end position="101"/>
    </location>
</feature>
<comment type="catalytic activity">
    <reaction evidence="2">
        <text>2 GTP = 3',3'-c-di-GMP + 2 diphosphate</text>
        <dbReference type="Rhea" id="RHEA:24898"/>
        <dbReference type="ChEBI" id="CHEBI:33019"/>
        <dbReference type="ChEBI" id="CHEBI:37565"/>
        <dbReference type="ChEBI" id="CHEBI:58805"/>
        <dbReference type="EC" id="2.7.7.65"/>
    </reaction>
</comment>